<evidence type="ECO:0000313" key="2">
    <source>
        <dbReference type="EMBL" id="SFD15024.1"/>
    </source>
</evidence>
<dbReference type="Pfam" id="PF10025">
    <property type="entry name" value="DUF2267"/>
    <property type="match status" value="1"/>
</dbReference>
<dbReference type="OrthoDB" id="952780at2"/>
<gene>
    <name evidence="2" type="ORF">SAMN05421773_110162</name>
</gene>
<dbReference type="RefSeq" id="WP_093839993.1">
    <property type="nucleotide sequence ID" value="NZ_FOLM01000010.1"/>
</dbReference>
<dbReference type="Gene3D" id="1.10.490.110">
    <property type="entry name" value="Uncharacterized conserved protein DUF2267"/>
    <property type="match status" value="1"/>
</dbReference>
<evidence type="ECO:0000256" key="1">
    <source>
        <dbReference type="SAM" id="MobiDB-lite"/>
    </source>
</evidence>
<dbReference type="InterPro" id="IPR038282">
    <property type="entry name" value="DUF2267_sf"/>
</dbReference>
<dbReference type="InterPro" id="IPR018727">
    <property type="entry name" value="DUF2267"/>
</dbReference>
<dbReference type="AlphaFoldDB" id="A0A1I1PYQ5"/>
<dbReference type="Proteomes" id="UP000199207">
    <property type="component" value="Unassembled WGS sequence"/>
</dbReference>
<proteinExistence type="predicted"/>
<evidence type="ECO:0000313" key="3">
    <source>
        <dbReference type="Proteomes" id="UP000199207"/>
    </source>
</evidence>
<keyword evidence="3" id="KW-1185">Reference proteome</keyword>
<reference evidence="2 3" key="1">
    <citation type="submission" date="2016-10" db="EMBL/GenBank/DDBJ databases">
        <authorList>
            <person name="de Groot N.N."/>
        </authorList>
    </citation>
    <scope>NUCLEOTIDE SEQUENCE [LARGE SCALE GENOMIC DNA]</scope>
    <source>
        <strain evidence="2 3">CGMCC 4.5739</strain>
    </source>
</reference>
<organism evidence="2 3">
    <name type="scientific">Streptomyces aidingensis</name>
    <dbReference type="NCBI Taxonomy" id="910347"/>
    <lineage>
        <taxon>Bacteria</taxon>
        <taxon>Bacillati</taxon>
        <taxon>Actinomycetota</taxon>
        <taxon>Actinomycetes</taxon>
        <taxon>Kitasatosporales</taxon>
        <taxon>Streptomycetaceae</taxon>
        <taxon>Streptomyces</taxon>
    </lineage>
</organism>
<dbReference type="STRING" id="910347.SAMN05421773_110162"/>
<sequence>MQHDQFIGEVQNKAGLESRGAAERVTRAGLETLTERIPAGLADNIAAQLPHEIGEHMRRVATAPDVPYTGMRMTTQEFFDRVATRSGAKGPAAVYQARCVMEVVGEATQGGLMTKVREALPDELSTVLLAGSTGHVPNGGGAADPHRAGR</sequence>
<name>A0A1I1PYQ5_9ACTN</name>
<feature type="region of interest" description="Disordered" evidence="1">
    <location>
        <begin position="130"/>
        <end position="150"/>
    </location>
</feature>
<dbReference type="EMBL" id="FOLM01000010">
    <property type="protein sequence ID" value="SFD15024.1"/>
    <property type="molecule type" value="Genomic_DNA"/>
</dbReference>
<protein>
    <submittedName>
        <fullName evidence="2">Uncharacterized conserved protein, DUF2267 family</fullName>
    </submittedName>
</protein>
<accession>A0A1I1PYQ5</accession>